<dbReference type="Pfam" id="PF13583">
    <property type="entry name" value="Reprolysin_4"/>
    <property type="match status" value="1"/>
</dbReference>
<evidence type="ECO:0000313" key="1">
    <source>
        <dbReference type="EMBL" id="ABQ76493.1"/>
    </source>
</evidence>
<dbReference type="eggNOG" id="COG3291">
    <property type="taxonomic scope" value="Bacteria"/>
</dbReference>
<reference evidence="1" key="1">
    <citation type="submission" date="2007-05" db="EMBL/GenBank/DDBJ databases">
        <title>Complete sequence of Pseudomonas putida F1.</title>
        <authorList>
            <consortium name="US DOE Joint Genome Institute"/>
            <person name="Copeland A."/>
            <person name="Lucas S."/>
            <person name="Lapidus A."/>
            <person name="Barry K."/>
            <person name="Detter J.C."/>
            <person name="Glavina del Rio T."/>
            <person name="Hammon N."/>
            <person name="Israni S."/>
            <person name="Dalin E."/>
            <person name="Tice H."/>
            <person name="Pitluck S."/>
            <person name="Chain P."/>
            <person name="Malfatti S."/>
            <person name="Shin M."/>
            <person name="Vergez L."/>
            <person name="Schmutz J."/>
            <person name="Larimer F."/>
            <person name="Land M."/>
            <person name="Hauser L."/>
            <person name="Kyrpides N."/>
            <person name="Lykidis A."/>
            <person name="Parales R."/>
            <person name="Richardson P."/>
        </authorList>
    </citation>
    <scope>NUCLEOTIDE SEQUENCE [LARGE SCALE GENOMIC DNA]</scope>
    <source>
        <strain evidence="1">F1</strain>
    </source>
</reference>
<dbReference type="HOGENOM" id="CLU_515667_0_0_6"/>
<name>A5VX83_PSEP1</name>
<accession>A5VX83</accession>
<dbReference type="GO" id="GO:0030246">
    <property type="term" value="F:carbohydrate binding"/>
    <property type="evidence" value="ECO:0007669"/>
    <property type="project" value="UniProtKB-KW"/>
</dbReference>
<dbReference type="PROSITE" id="PS51257">
    <property type="entry name" value="PROKAR_LIPOPROTEIN"/>
    <property type="match status" value="1"/>
</dbReference>
<dbReference type="PROSITE" id="PS50231">
    <property type="entry name" value="RICIN_B_LECTIN"/>
    <property type="match status" value="1"/>
</dbReference>
<dbReference type="KEGG" id="ppf:Pput_0320"/>
<dbReference type="EMBL" id="CP000712">
    <property type="protein sequence ID" value="ABQ76493.1"/>
    <property type="molecule type" value="Genomic_DNA"/>
</dbReference>
<protein>
    <submittedName>
        <fullName evidence="1">Ricin B lectin</fullName>
    </submittedName>
</protein>
<keyword evidence="1" id="KW-0430">Lectin</keyword>
<gene>
    <name evidence="1" type="ordered locus">Pput_0320</name>
</gene>
<dbReference type="InterPro" id="IPR035992">
    <property type="entry name" value="Ricin_B-like_lectins"/>
</dbReference>
<dbReference type="SUPFAM" id="SSF55486">
    <property type="entry name" value="Metalloproteases ('zincins'), catalytic domain"/>
    <property type="match status" value="1"/>
</dbReference>
<dbReference type="Gene3D" id="2.80.10.50">
    <property type="match status" value="1"/>
</dbReference>
<dbReference type="SUPFAM" id="SSF50370">
    <property type="entry name" value="Ricin B-like lectins"/>
    <property type="match status" value="1"/>
</dbReference>
<dbReference type="AlphaFoldDB" id="A5VX83"/>
<proteinExistence type="predicted"/>
<sequence length="565" mass="62172" precursor="true">MWKMDSTGAENVKKNICMIIVLGATLIMASCSSSTPPMSTVGSVVPQLFTLQPTQNRQMLQKTAKGYLKTLLADPANEEFTLVNVDASLIEGGTENIVVTLPDRKTEKFHRRNFNFLADGYEGWVGYQSSKWKAGSSGSESEIDFDPKFYMSVIRLGNQLAASFLVEGQRYRLVYIGSDTHVLIKVDESKLPSEDALGAEVEIPVSPALEKPQQVSSAYSIIRLLFVSTVQSRAKNPNYRADLMLGLQDVNQIAKNSKVNITYEFAGFIDSAIDEVGKDFGTLLNEVQYNNPAVNAKRVELRADLVSMYVANNELCGAGKPSTNKTQGFSAISCITSLGHEIGHNFGMIHNWDGQTDTYIHGYRYGPDGGTLRFRTQMSYDCSPTCPRVPFYSNPRLSYQGQPLGTVAHHDVARAINERRASIESFYPPMPGVLKNKGRLEQGSPHPCLQDFAGSNIQFVACSPGPQQKWTLEPWGEAGTFRIVAPGGNCMVARADNSVLAEPCPATVKDSLLWMVSAQPDHTLKIQSYNRNLCLGSQPSLKPGPELLACDNGRYQSWINLDIPQ</sequence>
<organism evidence="1">
    <name type="scientific">Pseudomonas putida (strain ATCC 700007 / DSM 6899 / JCM 31910 / BCRC 17059 / LMG 24140 / F1)</name>
    <dbReference type="NCBI Taxonomy" id="351746"/>
    <lineage>
        <taxon>Bacteria</taxon>
        <taxon>Pseudomonadati</taxon>
        <taxon>Pseudomonadota</taxon>
        <taxon>Gammaproteobacteria</taxon>
        <taxon>Pseudomonadales</taxon>
        <taxon>Pseudomonadaceae</taxon>
        <taxon>Pseudomonas</taxon>
    </lineage>
</organism>